<proteinExistence type="predicted"/>
<dbReference type="AlphaFoldDB" id="A0A1Z1W7F8"/>
<evidence type="ECO:0000313" key="1">
    <source>
        <dbReference type="EMBL" id="ARX82334.1"/>
    </source>
</evidence>
<name>A0A1Z1W7F8_9ACTN</name>
<accession>A0A1Z1W7F8</accession>
<evidence type="ECO:0000313" key="2">
    <source>
        <dbReference type="Proteomes" id="UP000195880"/>
    </source>
</evidence>
<reference evidence="1 2" key="1">
    <citation type="submission" date="2017-05" db="EMBL/GenBank/DDBJ databases">
        <title>Streptomyces alboflavus Genome sequencing and assembly.</title>
        <authorList>
            <person name="Wang Y."/>
            <person name="Du B."/>
            <person name="Ding Y."/>
            <person name="Liu H."/>
            <person name="Hou Q."/>
            <person name="Liu K."/>
            <person name="Wang C."/>
            <person name="Yao L."/>
        </authorList>
    </citation>
    <scope>NUCLEOTIDE SEQUENCE [LARGE SCALE GENOMIC DNA]</scope>
    <source>
        <strain evidence="1 2">MDJK44</strain>
    </source>
</reference>
<protein>
    <submittedName>
        <fullName evidence="1">Uncharacterized protein</fullName>
    </submittedName>
</protein>
<gene>
    <name evidence="1" type="ORF">SMD44_01744</name>
</gene>
<organism evidence="1 2">
    <name type="scientific">Streptomyces alboflavus</name>
    <dbReference type="NCBI Taxonomy" id="67267"/>
    <lineage>
        <taxon>Bacteria</taxon>
        <taxon>Bacillati</taxon>
        <taxon>Actinomycetota</taxon>
        <taxon>Actinomycetes</taxon>
        <taxon>Kitasatosporales</taxon>
        <taxon>Streptomycetaceae</taxon>
        <taxon>Streptomyces</taxon>
    </lineage>
</organism>
<dbReference type="KEGG" id="salf:SMD44_01744"/>
<dbReference type="EMBL" id="CP021748">
    <property type="protein sequence ID" value="ARX82334.1"/>
    <property type="molecule type" value="Genomic_DNA"/>
</dbReference>
<sequence length="157" mass="17462">MAAACSGMLSLADAVLAAMQPALDPEAGREEIRRLMEERPGAGEATTLAHLLDAPSTETDHGSGFTIQRKSFPSERCQWLGCNESLYAPEKPSKAGKPRKYCQAHRKASRARTQRLRRAGIHVGKNRNLIYEYEGLEGQQLDGYREVWGHLNTIRVQ</sequence>
<keyword evidence="2" id="KW-1185">Reference proteome</keyword>
<dbReference type="Proteomes" id="UP000195880">
    <property type="component" value="Chromosome"/>
</dbReference>